<evidence type="ECO:0000313" key="2">
    <source>
        <dbReference type="EMBL" id="KAA1066937.1"/>
    </source>
</evidence>
<dbReference type="Proteomes" id="UP000325313">
    <property type="component" value="Unassembled WGS sequence"/>
</dbReference>
<dbReference type="Proteomes" id="UP000324748">
    <property type="component" value="Unassembled WGS sequence"/>
</dbReference>
<evidence type="ECO:0000313" key="3">
    <source>
        <dbReference type="EMBL" id="KAA1083944.1"/>
    </source>
</evidence>
<evidence type="ECO:0000313" key="5">
    <source>
        <dbReference type="Proteomes" id="UP000325313"/>
    </source>
</evidence>
<reference evidence="4 5" key="1">
    <citation type="submission" date="2019-05" db="EMBL/GenBank/DDBJ databases">
        <title>Emergence of the Ug99 lineage of the wheat stem rust pathogen through somatic hybridization.</title>
        <authorList>
            <person name="Li F."/>
            <person name="Upadhyaya N.M."/>
            <person name="Sperschneider J."/>
            <person name="Matny O."/>
            <person name="Nguyen-Phuc H."/>
            <person name="Mago R."/>
            <person name="Raley C."/>
            <person name="Miller M.E."/>
            <person name="Silverstein K.A.T."/>
            <person name="Henningsen E."/>
            <person name="Hirsch C.D."/>
            <person name="Visser B."/>
            <person name="Pretorius Z.A."/>
            <person name="Steffenson B.J."/>
            <person name="Schwessinger B."/>
            <person name="Dodds P.N."/>
            <person name="Figueroa M."/>
        </authorList>
    </citation>
    <scope>NUCLEOTIDE SEQUENCE [LARGE SCALE GENOMIC DNA]</scope>
    <source>
        <strain evidence="3">21-0</strain>
        <strain evidence="2 5">Ug99</strain>
    </source>
</reference>
<dbReference type="EMBL" id="VSWC01000118">
    <property type="protein sequence ID" value="KAA1083944.1"/>
    <property type="molecule type" value="Genomic_DNA"/>
</dbReference>
<evidence type="ECO:0000313" key="4">
    <source>
        <dbReference type="Proteomes" id="UP000324748"/>
    </source>
</evidence>
<sequence length="98" mass="11110">MAPINFKPTIPSLPHQLDIQPAHTTVQCNHHNNSSVPLILTDLGMNFEPQFSNLEFNKQTKSPSDRETLLDTGATNHLTGDSKRYDDFLWSQFNSNRS</sequence>
<protein>
    <submittedName>
        <fullName evidence="3">Uncharacterized protein</fullName>
    </submittedName>
</protein>
<evidence type="ECO:0000256" key="1">
    <source>
        <dbReference type="SAM" id="MobiDB-lite"/>
    </source>
</evidence>
<organism evidence="3 4">
    <name type="scientific">Puccinia graminis f. sp. tritici</name>
    <dbReference type="NCBI Taxonomy" id="56615"/>
    <lineage>
        <taxon>Eukaryota</taxon>
        <taxon>Fungi</taxon>
        <taxon>Dikarya</taxon>
        <taxon>Basidiomycota</taxon>
        <taxon>Pucciniomycotina</taxon>
        <taxon>Pucciniomycetes</taxon>
        <taxon>Pucciniales</taxon>
        <taxon>Pucciniaceae</taxon>
        <taxon>Puccinia</taxon>
    </lineage>
</organism>
<feature type="region of interest" description="Disordered" evidence="1">
    <location>
        <begin position="58"/>
        <end position="81"/>
    </location>
</feature>
<keyword evidence="4" id="KW-1185">Reference proteome</keyword>
<dbReference type="AlphaFoldDB" id="A0A5B0N606"/>
<accession>A0A5B0N606</accession>
<proteinExistence type="predicted"/>
<dbReference type="EMBL" id="VDEP01000508">
    <property type="protein sequence ID" value="KAA1066937.1"/>
    <property type="molecule type" value="Genomic_DNA"/>
</dbReference>
<gene>
    <name evidence="3" type="ORF">PGT21_012205</name>
    <name evidence="2" type="ORF">PGTUg99_016642</name>
</gene>
<name>A0A5B0N606_PUCGR</name>
<comment type="caution">
    <text evidence="3">The sequence shown here is derived from an EMBL/GenBank/DDBJ whole genome shotgun (WGS) entry which is preliminary data.</text>
</comment>